<keyword evidence="2" id="KW-1185">Reference proteome</keyword>
<dbReference type="Proteomes" id="UP001150603">
    <property type="component" value="Unassembled WGS sequence"/>
</dbReference>
<dbReference type="EMBL" id="JANBPW010001957">
    <property type="protein sequence ID" value="KAJ1942461.1"/>
    <property type="molecule type" value="Genomic_DNA"/>
</dbReference>
<accession>A0ACC1J962</accession>
<evidence type="ECO:0000313" key="2">
    <source>
        <dbReference type="Proteomes" id="UP001150603"/>
    </source>
</evidence>
<gene>
    <name evidence="1" type="ORF">FBU59_003192</name>
</gene>
<comment type="caution">
    <text evidence="1">The sequence shown here is derived from an EMBL/GenBank/DDBJ whole genome shotgun (WGS) entry which is preliminary data.</text>
</comment>
<name>A0ACC1J962_9FUNG</name>
<proteinExistence type="predicted"/>
<sequence>SHKEEEVSKADVEEEHQTDEGPPRIERRQSKYKFNPPTPGTMAKLNAISPMEFLGTGGSDQPARRKPAASTSAASAKKDDEGASATPTTGNSTPLQTQKARGLFDFSWEDTASEFATPTSNKSGQHHHQDDGVHFFGDAAPKTQE</sequence>
<feature type="non-terminal residue" evidence="1">
    <location>
        <position position="1"/>
    </location>
</feature>
<reference evidence="1" key="1">
    <citation type="submission" date="2022-07" db="EMBL/GenBank/DDBJ databases">
        <title>Phylogenomic reconstructions and comparative analyses of Kickxellomycotina fungi.</title>
        <authorList>
            <person name="Reynolds N.K."/>
            <person name="Stajich J.E."/>
            <person name="Barry K."/>
            <person name="Grigoriev I.V."/>
            <person name="Crous P."/>
            <person name="Smith M.E."/>
        </authorList>
    </citation>
    <scope>NUCLEOTIDE SEQUENCE</scope>
    <source>
        <strain evidence="1">NRRL 5244</strain>
    </source>
</reference>
<evidence type="ECO:0000313" key="1">
    <source>
        <dbReference type="EMBL" id="KAJ1942461.1"/>
    </source>
</evidence>
<protein>
    <submittedName>
        <fullName evidence="1">Uncharacterized protein</fullName>
    </submittedName>
</protein>
<organism evidence="1 2">
    <name type="scientific">Linderina macrospora</name>
    <dbReference type="NCBI Taxonomy" id="4868"/>
    <lineage>
        <taxon>Eukaryota</taxon>
        <taxon>Fungi</taxon>
        <taxon>Fungi incertae sedis</taxon>
        <taxon>Zoopagomycota</taxon>
        <taxon>Kickxellomycotina</taxon>
        <taxon>Kickxellomycetes</taxon>
        <taxon>Kickxellales</taxon>
        <taxon>Kickxellaceae</taxon>
        <taxon>Linderina</taxon>
    </lineage>
</organism>